<sequence length="1065" mass="117108">MLSSSFSTCTFSFSFSFFFFSWWLFSLCETLHIPGRRILHEPYSTLSSDPPFSSPPSPPSPNYPLSSSSDTSPPGSPFFPSFPSAPPPPPPSTFVSFPANISSLVIPHTPATKHNSQKLLIVSIVAVLSASIVAGVIAFVFCRRRRRGQSCFEDDKTVTSDNSGRLNFYHNDNNNNNSGNVGVRKQRTTSTTSSEFLYLGTVVNSQSRFDDGSNDSSDNERLDPGKMYSPELHPLPPLSRQNTGRNFRDGEVESVTEDDDEVEEEEEKFYSPRGSSGGRESFSGTGSGSRRVFTAIDVKTIESSSACSCSSSSSGSPARSQSLSISPPVSLSPRRPDPKSPEPEHIQPYMSPERILIDSPRVSNASIDGHLRSPSLSMTSTSPDRVLAKESDDRSVESPLLSSPNRVLIEKLDASIKNFKDFVQNMKAPLILASAGATNSPAKDSPSNDSSVCSTSTSPDRALNKDNQSPLLSSASPSPPPPNRAFEESPETSPLKVEFSDYSKAPSLTSLASSSPERGLEKSPDASPLRLSKALRKPILSPPPPPPPPPLPKPRRLWEKPVSSVPSAQQISKLPPPLISSSTPFKISPLELPTRSEPEAMEESEEGSKPKLKQLHWDKVRASSGREMVWDHLRSSSFKLNEEMIETLFVVNTPNSKPKQTTLRSVVPSPNQENRVLDPKKAQNIAILLKALNVTVEEVSDALLEGNADTLGTELLESLLRMAPTKEEERKLKEYRDDSPVKLGPAEKFLKTVLDIPFAFKRVNAMLYIANFESEVEYLKNSYETLEAACDELRNSKMFLKLLEAVLKTGNRMNVGTNRGDAQAFKLDTLLKLVDVKGADGKTTLLHFVVQEIIRSEGARLSNTNQPPNSAITEDVRCRKLGLQVVSSLSSELTNVKKAAAMDSEVLSGDVSKLSRGLEHISEVLRLNETMGSYESKEKFSESMNMFMKMAEQEIPRIQAHENVTLSLVKEITEYFHGNSAKEEAHPFRIFLVVRDFLTVLDRVCKEVGMINERTIVSSAHKFPVPVNPMMQQAFPVPVNPRMPQSFPGFQGNPHYGSDDETASP</sequence>
<dbReference type="PANTHER" id="PTHR23213:SF276">
    <property type="entry name" value="FORMIN-LIKE PROTEIN 1"/>
    <property type="match status" value="1"/>
</dbReference>
<dbReference type="PROSITE" id="PS51444">
    <property type="entry name" value="FH2"/>
    <property type="match status" value="1"/>
</dbReference>
<proteinExistence type="inferred from homology"/>
<feature type="compositionally biased region" description="Pro residues" evidence="4">
    <location>
        <begin position="52"/>
        <end position="62"/>
    </location>
</feature>
<feature type="compositionally biased region" description="Pro residues" evidence="4">
    <location>
        <begin position="540"/>
        <end position="552"/>
    </location>
</feature>
<evidence type="ECO:0000256" key="1">
    <source>
        <dbReference type="ARBA" id="ARBA00025793"/>
    </source>
</evidence>
<feature type="compositionally biased region" description="Polar residues" evidence="4">
    <location>
        <begin position="374"/>
        <end position="383"/>
    </location>
</feature>
<evidence type="ECO:0000256" key="2">
    <source>
        <dbReference type="RuleBase" id="RU361260"/>
    </source>
</evidence>
<feature type="region of interest" description="Disordered" evidence="4">
    <location>
        <begin position="207"/>
        <end position="289"/>
    </location>
</feature>
<feature type="compositionally biased region" description="Basic and acidic residues" evidence="4">
    <location>
        <begin position="334"/>
        <end position="345"/>
    </location>
</feature>
<keyword evidence="5" id="KW-1133">Transmembrane helix</keyword>
<evidence type="ECO:0000256" key="5">
    <source>
        <dbReference type="SAM" id="Phobius"/>
    </source>
</evidence>
<feature type="transmembrane region" description="Helical" evidence="5">
    <location>
        <begin position="12"/>
        <end position="31"/>
    </location>
</feature>
<feature type="compositionally biased region" description="Low complexity" evidence="4">
    <location>
        <begin position="63"/>
        <end position="82"/>
    </location>
</feature>
<feature type="region of interest" description="Disordered" evidence="4">
    <location>
        <begin position="1043"/>
        <end position="1065"/>
    </location>
</feature>
<feature type="domain" description="FH2" evidence="6">
    <location>
        <begin position="602"/>
        <end position="1027"/>
    </location>
</feature>
<dbReference type="Pfam" id="PF02181">
    <property type="entry name" value="FH2"/>
    <property type="match status" value="1"/>
</dbReference>
<feature type="compositionally biased region" description="Low complexity" evidence="4">
    <location>
        <begin position="444"/>
        <end position="460"/>
    </location>
</feature>
<keyword evidence="5" id="KW-0812">Transmembrane</keyword>
<reference evidence="7 8" key="1">
    <citation type="journal article" date="2024" name="G3 (Bethesda)">
        <title>Genome assembly of Hibiscus sabdariffa L. provides insights into metabolisms of medicinal natural products.</title>
        <authorList>
            <person name="Kim T."/>
        </authorList>
    </citation>
    <scope>NUCLEOTIDE SEQUENCE [LARGE SCALE GENOMIC DNA]</scope>
    <source>
        <strain evidence="7">TK-2024</strain>
        <tissue evidence="7">Old leaves</tissue>
    </source>
</reference>
<keyword evidence="5" id="KW-0472">Membrane</keyword>
<feature type="compositionally biased region" description="Basic and acidic residues" evidence="4">
    <location>
        <begin position="386"/>
        <end position="396"/>
    </location>
</feature>
<dbReference type="InterPro" id="IPR042201">
    <property type="entry name" value="FH2_Formin_sf"/>
</dbReference>
<protein>
    <recommendedName>
        <fullName evidence="2">Formin-like protein</fullName>
    </recommendedName>
</protein>
<feature type="transmembrane region" description="Helical" evidence="5">
    <location>
        <begin position="119"/>
        <end position="141"/>
    </location>
</feature>
<dbReference type="SUPFAM" id="SSF101447">
    <property type="entry name" value="Formin homology 2 domain (FH2 domain)"/>
    <property type="match status" value="1"/>
</dbReference>
<dbReference type="Proteomes" id="UP001472677">
    <property type="component" value="Unassembled WGS sequence"/>
</dbReference>
<keyword evidence="3" id="KW-0175">Coiled coil</keyword>
<dbReference type="InterPro" id="IPR015425">
    <property type="entry name" value="FH2_Formin"/>
</dbReference>
<evidence type="ECO:0000256" key="4">
    <source>
        <dbReference type="SAM" id="MobiDB-lite"/>
    </source>
</evidence>
<evidence type="ECO:0000313" key="8">
    <source>
        <dbReference type="Proteomes" id="UP001472677"/>
    </source>
</evidence>
<feature type="compositionally biased region" description="Low complexity" evidence="4">
    <location>
        <begin position="304"/>
        <end position="333"/>
    </location>
</feature>
<feature type="compositionally biased region" description="Low complexity" evidence="4">
    <location>
        <begin position="278"/>
        <end position="289"/>
    </location>
</feature>
<comment type="similarity">
    <text evidence="1">Belongs to the formin-like family. Class-I subfamily.</text>
</comment>
<feature type="region of interest" description="Disordered" evidence="4">
    <location>
        <begin position="304"/>
        <end position="404"/>
    </location>
</feature>
<name>A0ABR2D8R8_9ROSI</name>
<feature type="compositionally biased region" description="Low complexity" evidence="4">
    <location>
        <begin position="167"/>
        <end position="180"/>
    </location>
</feature>
<dbReference type="InterPro" id="IPR027643">
    <property type="entry name" value="Formin-like_plant"/>
</dbReference>
<dbReference type="Gene3D" id="1.20.58.2220">
    <property type="entry name" value="Formin, FH2 domain"/>
    <property type="match status" value="1"/>
</dbReference>
<feature type="region of interest" description="Disordered" evidence="4">
    <location>
        <begin position="436"/>
        <end position="610"/>
    </location>
</feature>
<evidence type="ECO:0000256" key="3">
    <source>
        <dbReference type="SAM" id="Coils"/>
    </source>
</evidence>
<feature type="coiled-coil region" evidence="3">
    <location>
        <begin position="769"/>
        <end position="796"/>
    </location>
</feature>
<evidence type="ECO:0000259" key="6">
    <source>
        <dbReference type="PROSITE" id="PS51444"/>
    </source>
</evidence>
<dbReference type="SMART" id="SM00498">
    <property type="entry name" value="FH2"/>
    <property type="match status" value="1"/>
</dbReference>
<feature type="compositionally biased region" description="Acidic residues" evidence="4">
    <location>
        <begin position="252"/>
        <end position="267"/>
    </location>
</feature>
<organism evidence="7 8">
    <name type="scientific">Hibiscus sabdariffa</name>
    <name type="common">roselle</name>
    <dbReference type="NCBI Taxonomy" id="183260"/>
    <lineage>
        <taxon>Eukaryota</taxon>
        <taxon>Viridiplantae</taxon>
        <taxon>Streptophyta</taxon>
        <taxon>Embryophyta</taxon>
        <taxon>Tracheophyta</taxon>
        <taxon>Spermatophyta</taxon>
        <taxon>Magnoliopsida</taxon>
        <taxon>eudicotyledons</taxon>
        <taxon>Gunneridae</taxon>
        <taxon>Pentapetalae</taxon>
        <taxon>rosids</taxon>
        <taxon>malvids</taxon>
        <taxon>Malvales</taxon>
        <taxon>Malvaceae</taxon>
        <taxon>Malvoideae</taxon>
        <taxon>Hibiscus</taxon>
    </lineage>
</organism>
<keyword evidence="8" id="KW-1185">Reference proteome</keyword>
<feature type="region of interest" description="Disordered" evidence="4">
    <location>
        <begin position="163"/>
        <end position="189"/>
    </location>
</feature>
<gene>
    <name evidence="7" type="ORF">V6N12_053844</name>
</gene>
<dbReference type="PANTHER" id="PTHR23213">
    <property type="entry name" value="FORMIN-RELATED"/>
    <property type="match status" value="1"/>
</dbReference>
<feature type="compositionally biased region" description="Low complexity" evidence="4">
    <location>
        <begin position="503"/>
        <end position="516"/>
    </location>
</feature>
<comment type="caution">
    <text evidence="7">The sequence shown here is derived from an EMBL/GenBank/DDBJ whole genome shotgun (WGS) entry which is preliminary data.</text>
</comment>
<feature type="region of interest" description="Disordered" evidence="4">
    <location>
        <begin position="49"/>
        <end position="82"/>
    </location>
</feature>
<accession>A0ABR2D8R8</accession>
<dbReference type="EMBL" id="JBBPBM010000034">
    <property type="protein sequence ID" value="KAK8532401.1"/>
    <property type="molecule type" value="Genomic_DNA"/>
</dbReference>
<evidence type="ECO:0000313" key="7">
    <source>
        <dbReference type="EMBL" id="KAK8532401.1"/>
    </source>
</evidence>